<reference evidence="2" key="1">
    <citation type="journal article" date="1999" name="J. Cancer Res. Clin. Oncol.">
        <title>Genomic studies of the Lucke tumor herpesvirus (RaHV-1).</title>
        <authorList>
            <person name="Davison A.J."/>
            <person name="Sauerbier W."/>
            <person name="Dolan A."/>
            <person name="Addison C."/>
            <person name="McKinnell R.G."/>
        </authorList>
    </citation>
    <scope>NUCLEOTIDE SEQUENCE [LARGE SCALE GENOMIC DNA]</scope>
    <source>
        <strain evidence="2">McKinnell</strain>
    </source>
</reference>
<name>Q14VS6_9VIRU</name>
<dbReference type="GeneID" id="5141322"/>
<dbReference type="RefSeq" id="YP_656687.1">
    <property type="nucleotide sequence ID" value="NC_008211.1"/>
</dbReference>
<dbReference type="Proteomes" id="UP000011238">
    <property type="component" value="Segment"/>
</dbReference>
<reference evidence="1 2" key="2">
    <citation type="journal article" date="2006" name="J. Gen. Virol.">
        <title>Genome sequences of two frog herpesviruses.</title>
        <authorList>
            <person name="Davison A.J."/>
            <person name="Cunningham C."/>
            <person name="Sauerbier W."/>
            <person name="McKinnell R.G."/>
        </authorList>
    </citation>
    <scope>NUCLEOTIDE SEQUENCE [LARGE SCALE GENOMIC DNA]</scope>
    <source>
        <strain evidence="1 2">McKinnell</strain>
    </source>
</reference>
<evidence type="ECO:0000313" key="1">
    <source>
        <dbReference type="EMBL" id="ABG25738.1"/>
    </source>
</evidence>
<keyword evidence="2" id="KW-1185">Reference proteome</keyword>
<dbReference type="EMBL" id="DQ665917">
    <property type="protein sequence ID" value="ABG25738.1"/>
    <property type="molecule type" value="Genomic_DNA"/>
</dbReference>
<organism evidence="2">
    <name type="scientific">Ranid herpesvirus 1</name>
    <name type="common">Lucke tumor herpesvirus</name>
    <dbReference type="NCBI Taxonomy" id="85655"/>
    <lineage>
        <taxon>Viruses</taxon>
        <taxon>Duplodnaviria</taxon>
        <taxon>Heunggongvirae</taxon>
        <taxon>Peploviricota</taxon>
        <taxon>Herviviricetes</taxon>
        <taxon>Herpesvirales</taxon>
        <taxon>Alloherpesviridae</taxon>
        <taxon>Batravirus</taxon>
        <taxon>Batravirus ranidallo1</taxon>
    </lineage>
</organism>
<sequence length="427" mass="47668">MEKHEPCLCVEYGSVEKLSEALRDRLELVCAYRATGGHLLLSGRPAVLRHVYAAVPHAVLCFAPATELHRPERRDHFFPLKQGGTLSCIIFPSRRAGSALKHLAQHCVSYVVSPWGKYTCVCAPTMYSKEATEFAVSIRALTHGSVKVEPKPQLHSYRWEGREDLHAITPVYAAWVGMEVRDLRNFFKFAPQVEMRYNLSELRLWCYCYSASGRLVEAILARLPLRVALAAEAAAAPLRLVRMSEWAKTHKESAEHIEFTIYVFAPHRVRGGRLVNARLVEQHPSGTLCALMPEEHMDGTLVDLVDGTIDPLTMSRDFRAPCRASEICTEPVIITPNVGGSMAKIAEATNRASLLMGIARPHTLTMSASVQQNAVESHYHYTNFSAPVDYFKEICRRTGGRIAPAGSTPQGNTFLLEISRYLLTPRE</sequence>
<protein>
    <submittedName>
        <fullName evidence="1">ORF32</fullName>
    </submittedName>
</protein>
<proteinExistence type="predicted"/>
<dbReference type="KEGG" id="vg:5141322"/>
<evidence type="ECO:0000313" key="2">
    <source>
        <dbReference type="Proteomes" id="UP000011238"/>
    </source>
</evidence>
<accession>Q14VS6</accession>